<dbReference type="PANTHER" id="PTHR28532:SF1">
    <property type="entry name" value="ORAL CANCER OVEREXPRESSED 1"/>
    <property type="match status" value="1"/>
</dbReference>
<feature type="domain" description="Essential protein Yae1 N-terminal" evidence="2">
    <location>
        <begin position="18"/>
        <end position="56"/>
    </location>
</feature>
<dbReference type="AlphaFoldDB" id="A0A165M852"/>
<dbReference type="Pfam" id="PF09811">
    <property type="entry name" value="Yae1_N"/>
    <property type="match status" value="1"/>
</dbReference>
<name>A0A165M852_EXIGL</name>
<dbReference type="InParanoid" id="A0A165M852"/>
<organism evidence="3 4">
    <name type="scientific">Exidia glandulosa HHB12029</name>
    <dbReference type="NCBI Taxonomy" id="1314781"/>
    <lineage>
        <taxon>Eukaryota</taxon>
        <taxon>Fungi</taxon>
        <taxon>Dikarya</taxon>
        <taxon>Basidiomycota</taxon>
        <taxon>Agaricomycotina</taxon>
        <taxon>Agaricomycetes</taxon>
        <taxon>Auriculariales</taxon>
        <taxon>Exidiaceae</taxon>
        <taxon>Exidia</taxon>
    </lineage>
</organism>
<proteinExistence type="inferred from homology"/>
<dbReference type="InterPro" id="IPR052436">
    <property type="entry name" value="LTO1_adapter"/>
</dbReference>
<dbReference type="Proteomes" id="UP000077266">
    <property type="component" value="Unassembled WGS sequence"/>
</dbReference>
<dbReference type="PANTHER" id="PTHR28532">
    <property type="entry name" value="GEO13458P1"/>
    <property type="match status" value="1"/>
</dbReference>
<keyword evidence="4" id="KW-1185">Reference proteome</keyword>
<evidence type="ECO:0000256" key="1">
    <source>
        <dbReference type="ARBA" id="ARBA00038090"/>
    </source>
</evidence>
<dbReference type="EMBL" id="KV425914">
    <property type="protein sequence ID" value="KZV98891.1"/>
    <property type="molecule type" value="Genomic_DNA"/>
</dbReference>
<gene>
    <name evidence="3" type="ORF">EXIGLDRAFT_831889</name>
</gene>
<evidence type="ECO:0000313" key="3">
    <source>
        <dbReference type="EMBL" id="KZV98891.1"/>
    </source>
</evidence>
<comment type="similarity">
    <text evidence="1">Belongs to the LTO1 family.</text>
</comment>
<evidence type="ECO:0000259" key="2">
    <source>
        <dbReference type="Pfam" id="PF09811"/>
    </source>
</evidence>
<dbReference type="InterPro" id="IPR019191">
    <property type="entry name" value="Essential_protein_Yae1_N"/>
</dbReference>
<dbReference type="STRING" id="1314781.A0A165M852"/>
<sequence>MDPFEDVLNLEQNFYNVGHEHGFEQGKLAGFEDGRQLGIQKGFEIWEEVGFYHGFASLWRAYHIKSGATESRAAQQANTILDLVAKFPTSNPKHEDFDVVKLLNQIRSKYKVLCATLGTRPRMFVASNDS</sequence>
<protein>
    <submittedName>
        <fullName evidence="3">DUF1715-domain-containing protein</fullName>
    </submittedName>
</protein>
<dbReference type="OrthoDB" id="48036at2759"/>
<evidence type="ECO:0000313" key="4">
    <source>
        <dbReference type="Proteomes" id="UP000077266"/>
    </source>
</evidence>
<reference evidence="3 4" key="1">
    <citation type="journal article" date="2016" name="Mol. Biol. Evol.">
        <title>Comparative Genomics of Early-Diverging Mushroom-Forming Fungi Provides Insights into the Origins of Lignocellulose Decay Capabilities.</title>
        <authorList>
            <person name="Nagy L.G."/>
            <person name="Riley R."/>
            <person name="Tritt A."/>
            <person name="Adam C."/>
            <person name="Daum C."/>
            <person name="Floudas D."/>
            <person name="Sun H."/>
            <person name="Yadav J.S."/>
            <person name="Pangilinan J."/>
            <person name="Larsson K.H."/>
            <person name="Matsuura K."/>
            <person name="Barry K."/>
            <person name="Labutti K."/>
            <person name="Kuo R."/>
            <person name="Ohm R.A."/>
            <person name="Bhattacharya S.S."/>
            <person name="Shirouzu T."/>
            <person name="Yoshinaga Y."/>
            <person name="Martin F.M."/>
            <person name="Grigoriev I.V."/>
            <person name="Hibbett D.S."/>
        </authorList>
    </citation>
    <scope>NUCLEOTIDE SEQUENCE [LARGE SCALE GENOMIC DNA]</scope>
    <source>
        <strain evidence="3 4">HHB12029</strain>
    </source>
</reference>
<accession>A0A165M852</accession>